<evidence type="ECO:0000313" key="1">
    <source>
        <dbReference type="EMBL" id="CCC92061.1"/>
    </source>
</evidence>
<accession>G0URP9</accession>
<proteinExistence type="predicted"/>
<sequence length="235" mass="27477">MRNNQQINPDDDGYRLRPESASMNGRSWFQKDFFPLGDFQGASAAHRGGCHIPERRRPWRGFVAGSCHASSQTHASRRNRVGGCCEVHPPWVGDWGWRDSFRVGALWYSFLPPLWWRGRPQPKGVCIQRKAIAISGRLPQRLGTLAVLSRGREGGRLRWHNRRRPCRYLNVLLQRRLHTSDKKTKGRYEKLLIGSRGPSQFTEKLRRFDLQYRKRAARNVQRKIYEEQRTKITMA</sequence>
<reference evidence="1" key="1">
    <citation type="journal article" date="2012" name="Proc. Natl. Acad. Sci. U.S.A.">
        <title>Antigenic diversity is generated by distinct evolutionary mechanisms in African trypanosome species.</title>
        <authorList>
            <person name="Jackson A.P."/>
            <person name="Berry A."/>
            <person name="Aslett M."/>
            <person name="Allison H.C."/>
            <person name="Burton P."/>
            <person name="Vavrova-Anderson J."/>
            <person name="Brown R."/>
            <person name="Browne H."/>
            <person name="Corton N."/>
            <person name="Hauser H."/>
            <person name="Gamble J."/>
            <person name="Gilderthorp R."/>
            <person name="Marcello L."/>
            <person name="McQuillan J."/>
            <person name="Otto T.D."/>
            <person name="Quail M.A."/>
            <person name="Sanders M.J."/>
            <person name="van Tonder A."/>
            <person name="Ginger M.L."/>
            <person name="Field M.C."/>
            <person name="Barry J.D."/>
            <person name="Hertz-Fowler C."/>
            <person name="Berriman M."/>
        </authorList>
    </citation>
    <scope>NUCLEOTIDE SEQUENCE</scope>
    <source>
        <strain evidence="1">IL3000</strain>
    </source>
</reference>
<gene>
    <name evidence="1" type="ORF">TCIL3000_8_2800</name>
</gene>
<dbReference type="EMBL" id="HE575321">
    <property type="protein sequence ID" value="CCC92061.1"/>
    <property type="molecule type" value="Genomic_DNA"/>
</dbReference>
<protein>
    <submittedName>
        <fullName evidence="1">Uncharacterized protein TCIL3000_8_2800</fullName>
    </submittedName>
</protein>
<organism evidence="1">
    <name type="scientific">Trypanosoma congolense (strain IL3000)</name>
    <dbReference type="NCBI Taxonomy" id="1068625"/>
    <lineage>
        <taxon>Eukaryota</taxon>
        <taxon>Discoba</taxon>
        <taxon>Euglenozoa</taxon>
        <taxon>Kinetoplastea</taxon>
        <taxon>Metakinetoplastina</taxon>
        <taxon>Trypanosomatida</taxon>
        <taxon>Trypanosomatidae</taxon>
        <taxon>Trypanosoma</taxon>
        <taxon>Nannomonas</taxon>
    </lineage>
</organism>
<name>G0URP9_TRYCI</name>
<dbReference type="AlphaFoldDB" id="G0URP9"/>
<dbReference type="VEuPathDB" id="TriTrypDB:TcIL3000_8_2800"/>